<comment type="function">
    <text evidence="4">Involved in nonsense-mediated decay (NMD) of mRNAs containing premature stop codons.</text>
</comment>
<proteinExistence type="inferred from homology"/>
<dbReference type="InterPro" id="IPR019354">
    <property type="entry name" value="SMG8-like"/>
</dbReference>
<evidence type="ECO:0000256" key="2">
    <source>
        <dbReference type="ARBA" id="ARBA00023161"/>
    </source>
</evidence>
<reference evidence="7" key="1">
    <citation type="journal article" date="2014" name="Nat. Genet.">
        <title>Genome of the human hookworm Necator americanus.</title>
        <authorList>
            <person name="Tang Y.T."/>
            <person name="Gao X."/>
            <person name="Rosa B.A."/>
            <person name="Abubucker S."/>
            <person name="Hallsworth-Pepin K."/>
            <person name="Martin J."/>
            <person name="Tyagi R."/>
            <person name="Heizer E."/>
            <person name="Zhang X."/>
            <person name="Bhonagiri-Palsikar V."/>
            <person name="Minx P."/>
            <person name="Warren W.C."/>
            <person name="Wang Q."/>
            <person name="Zhan B."/>
            <person name="Hotez P.J."/>
            <person name="Sternberg P.W."/>
            <person name="Dougall A."/>
            <person name="Gaze S.T."/>
            <person name="Mulvenna J."/>
            <person name="Sotillo J."/>
            <person name="Ranganathan S."/>
            <person name="Rabelo E.M."/>
            <person name="Wilson R.K."/>
            <person name="Felgner P.L."/>
            <person name="Bethony J."/>
            <person name="Hawdon J.M."/>
            <person name="Gasser R.B."/>
            <person name="Loukas A."/>
            <person name="Mitreva M."/>
        </authorList>
    </citation>
    <scope>NUCLEOTIDE SEQUENCE [LARGE SCALE GENOMIC DNA]</scope>
</reference>
<dbReference type="PANTHER" id="PTHR13091:SF0">
    <property type="entry name" value="NONSENSE-MEDIATED MRNA DECAY FACTOR SMG8"/>
    <property type="match status" value="1"/>
</dbReference>
<protein>
    <recommendedName>
        <fullName evidence="3 4">Nonsense-mediated mRNA decay factor SMG8</fullName>
    </recommendedName>
</protein>
<sequence length="135" mass="15673">QAFYCVDTNVIYLVVNTCGDFTHLRKIFADNSGKNFFERIAESEEAEIRLLHFVSIFSHMVIFVESSTRFDVSLSEKLSSVNKLRKNVREDISELLEESTKEATEWSKEGRIACPRIVFAFQRNIIRNELGFVKK</sequence>
<dbReference type="KEGG" id="nai:NECAME_16696"/>
<evidence type="ECO:0000256" key="4">
    <source>
        <dbReference type="RuleBase" id="RU367133"/>
    </source>
</evidence>
<accession>W2TV59</accession>
<evidence type="ECO:0000256" key="5">
    <source>
        <dbReference type="SAM" id="Coils"/>
    </source>
</evidence>
<evidence type="ECO:0000313" key="7">
    <source>
        <dbReference type="Proteomes" id="UP000053676"/>
    </source>
</evidence>
<dbReference type="PANTHER" id="PTHR13091">
    <property type="entry name" value="AMPLIFIED IN BREAST CANCER 2-RELATED"/>
    <property type="match status" value="1"/>
</dbReference>
<dbReference type="Proteomes" id="UP000053676">
    <property type="component" value="Unassembled WGS sequence"/>
</dbReference>
<dbReference type="AlphaFoldDB" id="W2TV59"/>
<gene>
    <name evidence="6" type="ORF">NECAME_16696</name>
</gene>
<dbReference type="GO" id="GO:0000184">
    <property type="term" value="P:nuclear-transcribed mRNA catabolic process, nonsense-mediated decay"/>
    <property type="evidence" value="ECO:0007669"/>
    <property type="project" value="UniProtKB-UniRule"/>
</dbReference>
<keyword evidence="7" id="KW-1185">Reference proteome</keyword>
<evidence type="ECO:0000313" key="6">
    <source>
        <dbReference type="EMBL" id="ETN85698.1"/>
    </source>
</evidence>
<dbReference type="STRING" id="51031.W2TV59"/>
<feature type="coiled-coil region" evidence="5">
    <location>
        <begin position="78"/>
        <end position="109"/>
    </location>
</feature>
<feature type="non-terminal residue" evidence="6">
    <location>
        <position position="135"/>
    </location>
</feature>
<comment type="similarity">
    <text evidence="1 4">Belongs to the SMG8 family.</text>
</comment>
<name>W2TV59_NECAM</name>
<keyword evidence="5" id="KW-0175">Coiled coil</keyword>
<dbReference type="OrthoDB" id="5871845at2759"/>
<organism evidence="6 7">
    <name type="scientific">Necator americanus</name>
    <name type="common">Human hookworm</name>
    <dbReference type="NCBI Taxonomy" id="51031"/>
    <lineage>
        <taxon>Eukaryota</taxon>
        <taxon>Metazoa</taxon>
        <taxon>Ecdysozoa</taxon>
        <taxon>Nematoda</taxon>
        <taxon>Chromadorea</taxon>
        <taxon>Rhabditida</taxon>
        <taxon>Rhabditina</taxon>
        <taxon>Rhabditomorpha</taxon>
        <taxon>Strongyloidea</taxon>
        <taxon>Ancylostomatidae</taxon>
        <taxon>Bunostominae</taxon>
        <taxon>Necator</taxon>
    </lineage>
</organism>
<dbReference type="Pfam" id="PF10220">
    <property type="entry name" value="Smg8_Smg9"/>
    <property type="match status" value="1"/>
</dbReference>
<keyword evidence="2 4" id="KW-0866">Nonsense-mediated mRNA decay</keyword>
<evidence type="ECO:0000256" key="3">
    <source>
        <dbReference type="ARBA" id="ARBA00029509"/>
    </source>
</evidence>
<dbReference type="EMBL" id="KI657686">
    <property type="protein sequence ID" value="ETN85698.1"/>
    <property type="molecule type" value="Genomic_DNA"/>
</dbReference>
<evidence type="ECO:0000256" key="1">
    <source>
        <dbReference type="ARBA" id="ARBA00006443"/>
    </source>
</evidence>
<feature type="non-terminal residue" evidence="6">
    <location>
        <position position="1"/>
    </location>
</feature>